<evidence type="ECO:0000313" key="3">
    <source>
        <dbReference type="Proteomes" id="UP000178930"/>
    </source>
</evidence>
<dbReference type="Proteomes" id="UP000178930">
    <property type="component" value="Unassembled WGS sequence"/>
</dbReference>
<feature type="domain" description="DUF4325" evidence="1">
    <location>
        <begin position="31"/>
        <end position="71"/>
    </location>
</feature>
<dbReference type="Pfam" id="PF14213">
    <property type="entry name" value="DUF4325"/>
    <property type="match status" value="1"/>
</dbReference>
<evidence type="ECO:0000259" key="1">
    <source>
        <dbReference type="Pfam" id="PF14213"/>
    </source>
</evidence>
<comment type="caution">
    <text evidence="2">The sequence shown here is derived from an EMBL/GenBank/DDBJ whole genome shotgun (WGS) entry which is preliminary data.</text>
</comment>
<sequence length="93" mass="10499">MKLELKKFGKILNSRPAGREAWLAAKAYLLPLKNNKEKIEVDFSGVLVLSPSWADEFLTPLKKNYSQQVVFLAADNPTVKATLEIIARQYHPS</sequence>
<organism evidence="2 3">
    <name type="scientific">Candidatus Buchananbacteria bacterium RIFCSPHIGHO2_01_FULL_39_14</name>
    <dbReference type="NCBI Taxonomy" id="1797532"/>
    <lineage>
        <taxon>Bacteria</taxon>
        <taxon>Candidatus Buchananiibacteriota</taxon>
    </lineage>
</organism>
<evidence type="ECO:0000313" key="2">
    <source>
        <dbReference type="EMBL" id="OGY44096.1"/>
    </source>
</evidence>
<dbReference type="EMBL" id="MHIB01000023">
    <property type="protein sequence ID" value="OGY44096.1"/>
    <property type="molecule type" value="Genomic_DNA"/>
</dbReference>
<gene>
    <name evidence="2" type="ORF">A2729_00940</name>
</gene>
<dbReference type="AlphaFoldDB" id="A0A1G1XWY1"/>
<dbReference type="InterPro" id="IPR025474">
    <property type="entry name" value="DUF4325"/>
</dbReference>
<name>A0A1G1XWY1_9BACT</name>
<reference evidence="2 3" key="1">
    <citation type="journal article" date="2016" name="Nat. Commun.">
        <title>Thousands of microbial genomes shed light on interconnected biogeochemical processes in an aquifer system.</title>
        <authorList>
            <person name="Anantharaman K."/>
            <person name="Brown C.T."/>
            <person name="Hug L.A."/>
            <person name="Sharon I."/>
            <person name="Castelle C.J."/>
            <person name="Probst A.J."/>
            <person name="Thomas B.C."/>
            <person name="Singh A."/>
            <person name="Wilkins M.J."/>
            <person name="Karaoz U."/>
            <person name="Brodie E.L."/>
            <person name="Williams K.H."/>
            <person name="Hubbard S.S."/>
            <person name="Banfield J.F."/>
        </authorList>
    </citation>
    <scope>NUCLEOTIDE SEQUENCE [LARGE SCALE GENOMIC DNA]</scope>
</reference>
<accession>A0A1G1XWY1</accession>
<proteinExistence type="predicted"/>
<protein>
    <recommendedName>
        <fullName evidence="1">DUF4325 domain-containing protein</fullName>
    </recommendedName>
</protein>